<proteinExistence type="predicted"/>
<evidence type="ECO:0000313" key="1">
    <source>
        <dbReference type="EMBL" id="BBM44459.1"/>
    </source>
</evidence>
<keyword evidence="2" id="KW-1185">Reference proteome</keyword>
<evidence type="ECO:0008006" key="3">
    <source>
        <dbReference type="Google" id="ProtNLM"/>
    </source>
</evidence>
<name>A0A510JYI0_9FUSO</name>
<sequence>MKNMFKIFAVILLGLSVVSCELFSPSYWKRVNERWEEKGVRCYEKCDRNVCCEDKDGNRF</sequence>
<dbReference type="EMBL" id="AP019831">
    <property type="protein sequence ID" value="BBM44459.1"/>
    <property type="molecule type" value="Genomic_DNA"/>
</dbReference>
<accession>A0A510JYI0</accession>
<reference evidence="1 2" key="1">
    <citation type="submission" date="2019-07" db="EMBL/GenBank/DDBJ databases">
        <title>Complete Genome Sequence of Leptotrichia trevisanii Strain JMUB3870.</title>
        <authorList>
            <person name="Watanabe S."/>
            <person name="Cui L."/>
        </authorList>
    </citation>
    <scope>NUCLEOTIDE SEQUENCE [LARGE SCALE GENOMIC DNA]</scope>
    <source>
        <strain evidence="1 2">JMUB3870</strain>
    </source>
</reference>
<evidence type="ECO:0000313" key="2">
    <source>
        <dbReference type="Proteomes" id="UP000422644"/>
    </source>
</evidence>
<dbReference type="PROSITE" id="PS51257">
    <property type="entry name" value="PROKAR_LIPOPROTEIN"/>
    <property type="match status" value="1"/>
</dbReference>
<protein>
    <recommendedName>
        <fullName evidence="3">Lipoprotein</fullName>
    </recommendedName>
</protein>
<dbReference type="Proteomes" id="UP000422644">
    <property type="component" value="Chromosome"/>
</dbReference>
<organism evidence="1 2">
    <name type="scientific">Leptotrichia trevisanii</name>
    <dbReference type="NCBI Taxonomy" id="109328"/>
    <lineage>
        <taxon>Bacteria</taxon>
        <taxon>Fusobacteriati</taxon>
        <taxon>Fusobacteriota</taxon>
        <taxon>Fusobacteriia</taxon>
        <taxon>Fusobacteriales</taxon>
        <taxon>Leptotrichiaceae</taxon>
        <taxon>Leptotrichia</taxon>
    </lineage>
</organism>
<dbReference type="AlphaFoldDB" id="A0A510JYI0"/>
<gene>
    <name evidence="1" type="ORF">JMUB3870_0572</name>
</gene>